<dbReference type="PANTHER" id="PTHR43132:SF2">
    <property type="entry name" value="ARSENICAL RESISTANCE OPERON REPRESSOR ARSR-RELATED"/>
    <property type="match status" value="1"/>
</dbReference>
<keyword evidence="2" id="KW-0238">DNA-binding</keyword>
<evidence type="ECO:0000259" key="4">
    <source>
        <dbReference type="PROSITE" id="PS50987"/>
    </source>
</evidence>
<protein>
    <submittedName>
        <fullName evidence="5">Transcriptional regulator, ArsR family</fullName>
    </submittedName>
</protein>
<dbReference type="CDD" id="cd00090">
    <property type="entry name" value="HTH_ARSR"/>
    <property type="match status" value="1"/>
</dbReference>
<dbReference type="STRING" id="115783.SAMN02745119_02056"/>
<dbReference type="SMART" id="SM00418">
    <property type="entry name" value="HTH_ARSR"/>
    <property type="match status" value="1"/>
</dbReference>
<evidence type="ECO:0000313" key="6">
    <source>
        <dbReference type="Proteomes" id="UP000190102"/>
    </source>
</evidence>
<accession>A0A1T4PNS6</accession>
<dbReference type="PROSITE" id="PS50987">
    <property type="entry name" value="HTH_ARSR_2"/>
    <property type="match status" value="1"/>
</dbReference>
<dbReference type="PRINTS" id="PR00778">
    <property type="entry name" value="HTHARSR"/>
</dbReference>
<dbReference type="InterPro" id="IPR001845">
    <property type="entry name" value="HTH_ArsR_DNA-bd_dom"/>
</dbReference>
<dbReference type="OrthoDB" id="9800049at2"/>
<dbReference type="AlphaFoldDB" id="A0A1T4PNS6"/>
<dbReference type="Proteomes" id="UP000190102">
    <property type="component" value="Unassembled WGS sequence"/>
</dbReference>
<dbReference type="InterPro" id="IPR011991">
    <property type="entry name" value="ArsR-like_HTH"/>
</dbReference>
<dbReference type="SUPFAM" id="SSF46785">
    <property type="entry name" value="Winged helix' DNA-binding domain"/>
    <property type="match status" value="1"/>
</dbReference>
<dbReference type="EMBL" id="FUWR01000010">
    <property type="protein sequence ID" value="SJZ93089.1"/>
    <property type="molecule type" value="Genomic_DNA"/>
</dbReference>
<keyword evidence="3" id="KW-0804">Transcription</keyword>
<dbReference type="InterPro" id="IPR036388">
    <property type="entry name" value="WH-like_DNA-bd_sf"/>
</dbReference>
<dbReference type="NCBIfam" id="NF033788">
    <property type="entry name" value="HTH_metalloreg"/>
    <property type="match status" value="1"/>
</dbReference>
<dbReference type="InterPro" id="IPR051011">
    <property type="entry name" value="Metal_resp_trans_reg"/>
</dbReference>
<dbReference type="Pfam" id="PF01022">
    <property type="entry name" value="HTH_5"/>
    <property type="match status" value="1"/>
</dbReference>
<name>A0A1T4PNS6_9BACT</name>
<feature type="domain" description="HTH arsR-type" evidence="4">
    <location>
        <begin position="8"/>
        <end position="102"/>
    </location>
</feature>
<dbReference type="RefSeq" id="WP_078790338.1">
    <property type="nucleotide sequence ID" value="NZ_FUWR01000010.1"/>
</dbReference>
<dbReference type="GO" id="GO:0003677">
    <property type="term" value="F:DNA binding"/>
    <property type="evidence" value="ECO:0007669"/>
    <property type="project" value="UniProtKB-KW"/>
</dbReference>
<keyword evidence="1" id="KW-0805">Transcription regulation</keyword>
<dbReference type="PANTHER" id="PTHR43132">
    <property type="entry name" value="ARSENICAL RESISTANCE OPERON REPRESSOR ARSR-RELATED"/>
    <property type="match status" value="1"/>
</dbReference>
<dbReference type="GO" id="GO:0003700">
    <property type="term" value="F:DNA-binding transcription factor activity"/>
    <property type="evidence" value="ECO:0007669"/>
    <property type="project" value="InterPro"/>
</dbReference>
<gene>
    <name evidence="5" type="ORF">SAMN02745119_02056</name>
</gene>
<sequence length="111" mass="12545">MLPLEKNQAIDTLEYSAEVLKAIAQPTRLRIIELLRDGEHCVCEIFPAIGHEQSNTSRHLQTMLKSGILNQRKDGLKIYYSLRHPEVLEIVQLAGLIAAHEATERAARFAK</sequence>
<evidence type="ECO:0000256" key="2">
    <source>
        <dbReference type="ARBA" id="ARBA00023125"/>
    </source>
</evidence>
<evidence type="ECO:0000256" key="3">
    <source>
        <dbReference type="ARBA" id="ARBA00023163"/>
    </source>
</evidence>
<dbReference type="InterPro" id="IPR036390">
    <property type="entry name" value="WH_DNA-bd_sf"/>
</dbReference>
<organism evidence="5 6">
    <name type="scientific">Trichlorobacter thiogenes</name>
    <dbReference type="NCBI Taxonomy" id="115783"/>
    <lineage>
        <taxon>Bacteria</taxon>
        <taxon>Pseudomonadati</taxon>
        <taxon>Thermodesulfobacteriota</taxon>
        <taxon>Desulfuromonadia</taxon>
        <taxon>Geobacterales</taxon>
        <taxon>Geobacteraceae</taxon>
        <taxon>Trichlorobacter</taxon>
    </lineage>
</organism>
<evidence type="ECO:0000313" key="5">
    <source>
        <dbReference type="EMBL" id="SJZ93089.1"/>
    </source>
</evidence>
<dbReference type="Gene3D" id="1.10.10.10">
    <property type="entry name" value="Winged helix-like DNA-binding domain superfamily/Winged helix DNA-binding domain"/>
    <property type="match status" value="1"/>
</dbReference>
<evidence type="ECO:0000256" key="1">
    <source>
        <dbReference type="ARBA" id="ARBA00023015"/>
    </source>
</evidence>
<proteinExistence type="predicted"/>
<keyword evidence="6" id="KW-1185">Reference proteome</keyword>
<reference evidence="6" key="1">
    <citation type="submission" date="2017-02" db="EMBL/GenBank/DDBJ databases">
        <authorList>
            <person name="Varghese N."/>
            <person name="Submissions S."/>
        </authorList>
    </citation>
    <scope>NUCLEOTIDE SEQUENCE [LARGE SCALE GENOMIC DNA]</scope>
    <source>
        <strain evidence="6">ATCC BAA-34</strain>
    </source>
</reference>